<proteinExistence type="predicted"/>
<feature type="chain" id="PRO_5039654120" evidence="1">
    <location>
        <begin position="28"/>
        <end position="259"/>
    </location>
</feature>
<evidence type="ECO:0000256" key="1">
    <source>
        <dbReference type="SAM" id="SignalP"/>
    </source>
</evidence>
<name>A0A917ZSI0_9ACTN</name>
<evidence type="ECO:0000313" key="3">
    <source>
        <dbReference type="Proteomes" id="UP000641932"/>
    </source>
</evidence>
<accession>A0A917ZSI0</accession>
<dbReference type="Proteomes" id="UP000641932">
    <property type="component" value="Unassembled WGS sequence"/>
</dbReference>
<dbReference type="RefSeq" id="WP_189132400.1">
    <property type="nucleotide sequence ID" value="NZ_BMMS01000013.1"/>
</dbReference>
<keyword evidence="3" id="KW-1185">Reference proteome</keyword>
<keyword evidence="1" id="KW-0732">Signal</keyword>
<reference evidence="2" key="1">
    <citation type="journal article" date="2014" name="Int. J. Syst. Evol. Microbiol.">
        <title>Complete genome sequence of Corynebacterium casei LMG S-19264T (=DSM 44701T), isolated from a smear-ripened cheese.</title>
        <authorList>
            <consortium name="US DOE Joint Genome Institute (JGI-PGF)"/>
            <person name="Walter F."/>
            <person name="Albersmeier A."/>
            <person name="Kalinowski J."/>
            <person name="Ruckert C."/>
        </authorList>
    </citation>
    <scope>NUCLEOTIDE SEQUENCE</scope>
    <source>
        <strain evidence="2">CGMCC 4.7201</strain>
    </source>
</reference>
<feature type="signal peptide" evidence="1">
    <location>
        <begin position="1"/>
        <end position="27"/>
    </location>
</feature>
<reference evidence="2" key="2">
    <citation type="submission" date="2020-09" db="EMBL/GenBank/DDBJ databases">
        <authorList>
            <person name="Sun Q."/>
            <person name="Zhou Y."/>
        </authorList>
    </citation>
    <scope>NUCLEOTIDE SEQUENCE</scope>
    <source>
        <strain evidence="2">CGMCC 4.7201</strain>
    </source>
</reference>
<evidence type="ECO:0000313" key="2">
    <source>
        <dbReference type="EMBL" id="GGO89440.1"/>
    </source>
</evidence>
<dbReference type="EMBL" id="BMMS01000013">
    <property type="protein sequence ID" value="GGO89440.1"/>
    <property type="molecule type" value="Genomic_DNA"/>
</dbReference>
<sequence length="259" mass="26919">MRTGRDGGAWKAVLLGLAVASFAVASAAAEAPSPAPAPTALTRCAPGTPVEDAVVGTCVETDGAFMTVSTPAHCSTACDTSGTWRMTRNGEAVASGVLAARAEYPGPGTYEIVGTVRVRTADSELAGTTRRTVTLTAPKPRPGYRIDVARGRGSLTYTVARESTDGDGNLRFGLVGEEGTELRSSDPRCANPLASPDSATKRHGHALNCTFNDVRPAKPVKVKVGVHGHGSVVSKLGYWVPRGQEIYTGRMQQGPTVTL</sequence>
<gene>
    <name evidence="2" type="ORF">GCM10012280_32590</name>
</gene>
<dbReference type="AlphaFoldDB" id="A0A917ZSI0"/>
<organism evidence="2 3">
    <name type="scientific">Wenjunlia tyrosinilytica</name>
    <dbReference type="NCBI Taxonomy" id="1544741"/>
    <lineage>
        <taxon>Bacteria</taxon>
        <taxon>Bacillati</taxon>
        <taxon>Actinomycetota</taxon>
        <taxon>Actinomycetes</taxon>
        <taxon>Kitasatosporales</taxon>
        <taxon>Streptomycetaceae</taxon>
        <taxon>Wenjunlia</taxon>
    </lineage>
</organism>
<comment type="caution">
    <text evidence="2">The sequence shown here is derived from an EMBL/GenBank/DDBJ whole genome shotgun (WGS) entry which is preliminary data.</text>
</comment>
<protein>
    <submittedName>
        <fullName evidence="2">Uncharacterized protein</fullName>
    </submittedName>
</protein>